<protein>
    <submittedName>
        <fullName evidence="2">Uncharacterized protein</fullName>
    </submittedName>
</protein>
<accession>A0A834XTS9</accession>
<dbReference type="Proteomes" id="UP000639338">
    <property type="component" value="Unassembled WGS sequence"/>
</dbReference>
<gene>
    <name evidence="2" type="ORF">HCN44_002666</name>
</gene>
<proteinExistence type="predicted"/>
<keyword evidence="1" id="KW-0732">Signal</keyword>
<dbReference type="AlphaFoldDB" id="A0A834XTS9"/>
<evidence type="ECO:0000313" key="3">
    <source>
        <dbReference type="Proteomes" id="UP000639338"/>
    </source>
</evidence>
<sequence length="111" mass="12794">MANFIILCLVVVMVYNCGSIPTHPIHSQNPHLNGVHHGHGAVSYQNVQVQHHHSVPIPNNLQVDDGETFNHIEHDVLITKDSYGENDFDHINIHDPEHYESYDHQVEYEYH</sequence>
<keyword evidence="3" id="KW-1185">Reference proteome</keyword>
<dbReference type="EMBL" id="JACMRX010000004">
    <property type="protein sequence ID" value="KAF7991104.1"/>
    <property type="molecule type" value="Genomic_DNA"/>
</dbReference>
<dbReference type="OrthoDB" id="7699967at2759"/>
<organism evidence="2 3">
    <name type="scientific">Aphidius gifuensis</name>
    <name type="common">Parasitoid wasp</name>
    <dbReference type="NCBI Taxonomy" id="684658"/>
    <lineage>
        <taxon>Eukaryota</taxon>
        <taxon>Metazoa</taxon>
        <taxon>Ecdysozoa</taxon>
        <taxon>Arthropoda</taxon>
        <taxon>Hexapoda</taxon>
        <taxon>Insecta</taxon>
        <taxon>Pterygota</taxon>
        <taxon>Neoptera</taxon>
        <taxon>Endopterygota</taxon>
        <taxon>Hymenoptera</taxon>
        <taxon>Apocrita</taxon>
        <taxon>Ichneumonoidea</taxon>
        <taxon>Braconidae</taxon>
        <taxon>Aphidiinae</taxon>
        <taxon>Aphidius</taxon>
    </lineage>
</organism>
<feature type="chain" id="PRO_5032610239" evidence="1">
    <location>
        <begin position="20"/>
        <end position="111"/>
    </location>
</feature>
<feature type="signal peptide" evidence="1">
    <location>
        <begin position="1"/>
        <end position="19"/>
    </location>
</feature>
<comment type="caution">
    <text evidence="2">The sequence shown here is derived from an EMBL/GenBank/DDBJ whole genome shotgun (WGS) entry which is preliminary data.</text>
</comment>
<evidence type="ECO:0000313" key="2">
    <source>
        <dbReference type="EMBL" id="KAF7991104.1"/>
    </source>
</evidence>
<name>A0A834XTS9_APHGI</name>
<reference evidence="2 3" key="1">
    <citation type="submission" date="2020-08" db="EMBL/GenBank/DDBJ databases">
        <title>Aphidius gifuensis genome sequencing and assembly.</title>
        <authorList>
            <person name="Du Z."/>
        </authorList>
    </citation>
    <scope>NUCLEOTIDE SEQUENCE [LARGE SCALE GENOMIC DNA]</scope>
    <source>
        <strain evidence="2">YNYX2018</strain>
        <tissue evidence="2">Adults</tissue>
    </source>
</reference>
<evidence type="ECO:0000256" key="1">
    <source>
        <dbReference type="SAM" id="SignalP"/>
    </source>
</evidence>